<keyword evidence="10" id="KW-1185">Reference proteome</keyword>
<dbReference type="InterPro" id="IPR007227">
    <property type="entry name" value="Cell_shape_determining_MreD"/>
</dbReference>
<keyword evidence="7 8" id="KW-0472">Membrane</keyword>
<comment type="subcellular location">
    <subcellularLocation>
        <location evidence="1">Cell membrane</location>
        <topology evidence="1">Multi-pass membrane protein</topology>
    </subcellularLocation>
</comment>
<evidence type="ECO:0000256" key="6">
    <source>
        <dbReference type="ARBA" id="ARBA00022989"/>
    </source>
</evidence>
<evidence type="ECO:0000256" key="2">
    <source>
        <dbReference type="ARBA" id="ARBA00007776"/>
    </source>
</evidence>
<dbReference type="Proteomes" id="UP000037405">
    <property type="component" value="Unassembled WGS sequence"/>
</dbReference>
<feature type="transmembrane region" description="Helical" evidence="8">
    <location>
        <begin position="6"/>
        <end position="25"/>
    </location>
</feature>
<evidence type="ECO:0000313" key="10">
    <source>
        <dbReference type="Proteomes" id="UP000037405"/>
    </source>
</evidence>
<keyword evidence="6 8" id="KW-1133">Transmembrane helix</keyword>
<comment type="caution">
    <text evidence="9">The sequence shown here is derived from an EMBL/GenBank/DDBJ whole genome shotgun (WGS) entry which is preliminary data.</text>
</comment>
<accession>A0A0M0GN66</accession>
<gene>
    <name evidence="9" type="ORF">AF331_01365</name>
</gene>
<evidence type="ECO:0000256" key="5">
    <source>
        <dbReference type="ARBA" id="ARBA00022960"/>
    </source>
</evidence>
<keyword evidence="4 8" id="KW-0812">Transmembrane</keyword>
<feature type="transmembrane region" description="Helical" evidence="8">
    <location>
        <begin position="141"/>
        <end position="159"/>
    </location>
</feature>
<dbReference type="GO" id="GO:0005886">
    <property type="term" value="C:plasma membrane"/>
    <property type="evidence" value="ECO:0007669"/>
    <property type="project" value="UniProtKB-SubCell"/>
</dbReference>
<evidence type="ECO:0000313" key="9">
    <source>
        <dbReference type="EMBL" id="KON91218.1"/>
    </source>
</evidence>
<dbReference type="NCBIfam" id="TIGR03426">
    <property type="entry name" value="shape_MreD"/>
    <property type="match status" value="1"/>
</dbReference>
<keyword evidence="5" id="KW-0133">Cell shape</keyword>
<organism evidence="9 10">
    <name type="scientific">Rossellomorea marisflavi</name>
    <dbReference type="NCBI Taxonomy" id="189381"/>
    <lineage>
        <taxon>Bacteria</taxon>
        <taxon>Bacillati</taxon>
        <taxon>Bacillota</taxon>
        <taxon>Bacilli</taxon>
        <taxon>Bacillales</taxon>
        <taxon>Bacillaceae</taxon>
        <taxon>Rossellomorea</taxon>
    </lineage>
</organism>
<dbReference type="RefSeq" id="WP_053426438.1">
    <property type="nucleotide sequence ID" value="NZ_LGUE01000001.1"/>
</dbReference>
<feature type="transmembrane region" description="Helical" evidence="8">
    <location>
        <begin position="37"/>
        <end position="54"/>
    </location>
</feature>
<dbReference type="PATRIC" id="fig|189381.12.peg.350"/>
<evidence type="ECO:0000256" key="8">
    <source>
        <dbReference type="SAM" id="Phobius"/>
    </source>
</evidence>
<dbReference type="OrthoDB" id="1653857at2"/>
<evidence type="ECO:0000256" key="1">
    <source>
        <dbReference type="ARBA" id="ARBA00004651"/>
    </source>
</evidence>
<reference evidence="10" key="1">
    <citation type="submission" date="2015-07" db="EMBL/GenBank/DDBJ databases">
        <title>Fjat-14235 jcm11544.</title>
        <authorList>
            <person name="Liu B."/>
            <person name="Wang J."/>
            <person name="Zhu Y."/>
            <person name="Liu G."/>
            <person name="Chen Q."/>
            <person name="Chen Z."/>
            <person name="Lan J."/>
            <person name="Che J."/>
            <person name="Ge C."/>
            <person name="Shi H."/>
            <person name="Pan Z."/>
            <person name="Liu X."/>
        </authorList>
    </citation>
    <scope>NUCLEOTIDE SEQUENCE [LARGE SCALE GENOMIC DNA]</scope>
    <source>
        <strain evidence="10">JCM 11544</strain>
    </source>
</reference>
<dbReference type="AlphaFoldDB" id="A0A0M0GN66"/>
<name>A0A0M0GN66_9BACI</name>
<proteinExistence type="inferred from homology"/>
<evidence type="ECO:0000256" key="3">
    <source>
        <dbReference type="ARBA" id="ARBA00022475"/>
    </source>
</evidence>
<keyword evidence="3" id="KW-1003">Cell membrane</keyword>
<feature type="transmembrane region" description="Helical" evidence="8">
    <location>
        <begin position="101"/>
        <end position="126"/>
    </location>
</feature>
<dbReference type="EMBL" id="LGUE01000001">
    <property type="protein sequence ID" value="KON91218.1"/>
    <property type="molecule type" value="Genomic_DNA"/>
</dbReference>
<dbReference type="STRING" id="189381.GCA_900166615_04041"/>
<dbReference type="GO" id="GO:0008360">
    <property type="term" value="P:regulation of cell shape"/>
    <property type="evidence" value="ECO:0007669"/>
    <property type="project" value="UniProtKB-KW"/>
</dbReference>
<evidence type="ECO:0000256" key="4">
    <source>
        <dbReference type="ARBA" id="ARBA00022692"/>
    </source>
</evidence>
<comment type="similarity">
    <text evidence="2">Belongs to the MreD family.</text>
</comment>
<feature type="transmembrane region" description="Helical" evidence="8">
    <location>
        <begin position="60"/>
        <end position="89"/>
    </location>
</feature>
<sequence length="173" mass="20635">MIGRFILPLITLLVFYGESLFVHLFQTESWFGDKVMVPHFLVITLILICAFYRYRTALLFGFIFGFFFDIYYTEINGIYLILFPFMVVLTQQMMKVLHNNVIVLGIIAMVNLSILEVIVYYIYVILKRTNLTFMEFVDWRLWPTLVLNIVFYLIVSIPFKHYLLSRRKAWLGE</sequence>
<protein>
    <submittedName>
        <fullName evidence="9">Uncharacterized protein</fullName>
    </submittedName>
</protein>
<evidence type="ECO:0000256" key="7">
    <source>
        <dbReference type="ARBA" id="ARBA00023136"/>
    </source>
</evidence>
<dbReference type="Pfam" id="PF04093">
    <property type="entry name" value="MreD"/>
    <property type="match status" value="1"/>
</dbReference>